<dbReference type="Gene3D" id="1.10.1400.10">
    <property type="match status" value="1"/>
</dbReference>
<dbReference type="EC" id="3.5.1.11" evidence="5"/>
<gene>
    <name evidence="5" type="ORF">MGWOODY_Mmi32</name>
</gene>
<dbReference type="InterPro" id="IPR014395">
    <property type="entry name" value="Pen/GL7ACA/AHL_acylase"/>
</dbReference>
<dbReference type="InterPro" id="IPR043146">
    <property type="entry name" value="Penicillin_amidase_N_B-knob"/>
</dbReference>
<proteinExistence type="inferred from homology"/>
<organism evidence="5">
    <name type="scientific">hydrothermal vent metagenome</name>
    <dbReference type="NCBI Taxonomy" id="652676"/>
    <lineage>
        <taxon>unclassified sequences</taxon>
        <taxon>metagenomes</taxon>
        <taxon>ecological metagenomes</taxon>
    </lineage>
</organism>
<dbReference type="Gene3D" id="3.60.20.10">
    <property type="entry name" value="Glutamine Phosphoribosylpyrophosphate, subunit 1, domain 1"/>
    <property type="match status" value="1"/>
</dbReference>
<evidence type="ECO:0000256" key="1">
    <source>
        <dbReference type="ARBA" id="ARBA00006586"/>
    </source>
</evidence>
<protein>
    <submittedName>
        <fullName evidence="5">Penicillin amidase</fullName>
        <ecNumber evidence="5">3.5.1.11</ecNumber>
    </submittedName>
</protein>
<dbReference type="SUPFAM" id="SSF56235">
    <property type="entry name" value="N-terminal nucleophile aminohydrolases (Ntn hydrolases)"/>
    <property type="match status" value="1"/>
</dbReference>
<evidence type="ECO:0000256" key="3">
    <source>
        <dbReference type="ARBA" id="ARBA00022801"/>
    </source>
</evidence>
<evidence type="ECO:0000313" key="5">
    <source>
        <dbReference type="EMBL" id="CUV10793.1"/>
    </source>
</evidence>
<dbReference type="InterPro" id="IPR002692">
    <property type="entry name" value="S45"/>
</dbReference>
<reference evidence="5" key="1">
    <citation type="submission" date="2015-10" db="EMBL/GenBank/DDBJ databases">
        <authorList>
            <person name="Gilbert D.G."/>
        </authorList>
    </citation>
    <scope>NUCLEOTIDE SEQUENCE</scope>
</reference>
<evidence type="ECO:0000256" key="2">
    <source>
        <dbReference type="ARBA" id="ARBA00022729"/>
    </source>
</evidence>
<keyword evidence="2" id="KW-0732">Signal</keyword>
<evidence type="ECO:0000256" key="4">
    <source>
        <dbReference type="ARBA" id="ARBA00023145"/>
    </source>
</evidence>
<dbReference type="PANTHER" id="PTHR34218:SF3">
    <property type="entry name" value="ACYL-HOMOSERINE LACTONE ACYLASE PVDQ"/>
    <property type="match status" value="1"/>
</dbReference>
<dbReference type="InterPro" id="IPR029055">
    <property type="entry name" value="Ntn_hydrolases_N"/>
</dbReference>
<dbReference type="PANTHER" id="PTHR34218">
    <property type="entry name" value="PEPTIDASE S45 PENICILLIN AMIDASE"/>
    <property type="match status" value="1"/>
</dbReference>
<dbReference type="Pfam" id="PF01804">
    <property type="entry name" value="Penicil_amidase"/>
    <property type="match status" value="1"/>
</dbReference>
<keyword evidence="3 5" id="KW-0378">Hydrolase</keyword>
<keyword evidence="4" id="KW-0865">Zymogen</keyword>
<dbReference type="Gene3D" id="1.10.439.10">
    <property type="entry name" value="Penicillin Amidohydrolase, domain 1"/>
    <property type="match status" value="1"/>
</dbReference>
<dbReference type="GO" id="GO:0017000">
    <property type="term" value="P:antibiotic biosynthetic process"/>
    <property type="evidence" value="ECO:0007669"/>
    <property type="project" value="InterPro"/>
</dbReference>
<dbReference type="InterPro" id="IPR023343">
    <property type="entry name" value="Penicillin_amidase_dom1"/>
</dbReference>
<accession>A0A160VJ14</accession>
<name>A0A160VJ14_9ZZZZ</name>
<dbReference type="InterPro" id="IPR043147">
    <property type="entry name" value="Penicillin_amidase_A-knob"/>
</dbReference>
<dbReference type="EMBL" id="FAXC01000500">
    <property type="protein sequence ID" value="CUV10793.1"/>
    <property type="molecule type" value="Genomic_DNA"/>
</dbReference>
<comment type="similarity">
    <text evidence="1">Belongs to the peptidase S45 family.</text>
</comment>
<dbReference type="PIRSF" id="PIRSF001227">
    <property type="entry name" value="Pen_acylase"/>
    <property type="match status" value="1"/>
</dbReference>
<dbReference type="GO" id="GO:0008953">
    <property type="term" value="F:penicillin amidase activity"/>
    <property type="evidence" value="ECO:0007669"/>
    <property type="project" value="UniProtKB-EC"/>
</dbReference>
<dbReference type="Gene3D" id="2.30.120.10">
    <property type="match status" value="1"/>
</dbReference>
<sequence>MRICIKIYLLIFISVLIAQDKIIINDGKYKATINRDNWGVPHVHGRSDGDAAFGLAYAHAQDDFRTIQDALVASRGMLGQLYGVKLKSIRGFFDLLKGKVTGVKGIENVANDYYVHVIGIWDGLDKKYINEVPADVRDVCDGYAAGINLYVKDNPKAAYKKLYPLQGIDVVAGFMHRTPLFYGIGGVFRKLMRAAEPPTLIGLGPDEEKDPMQMLASNVIAVAPKRSADGYTRLMVNSHQPWSGPVAWYEAHISSDDGWDMITGLFPGSPVGFVGHNPDLGWSHTVNDPDLIDVYRLTINPDNEDQYWYDGNWRDLEVKKTKIKVKILGPLSWPVKRDLYRSIHGPVLKTDHGTYAIRYASMGDPRLIEQWYRMNRARNLKEFKAAMAINSIPMFNTGYADKSGNIYYVYNARIPKRHADLDWRGIVPGDTSVYLWTEYVSFEDLPQIENPPGGFIYNCNNTPYLCTDDPSDFPDRLPANAGVDMHQTNRALRALELYGQDKSITREEFLAYKYDKKYSQESLVVEVLRKFIEDSKTIRKELKPGIDLLNSWDYSGELNNRAAALGYLTFRHVGFNPEKYTYDYDKIVEKLDAAVEFLTTNYDRIDVPLGEVQRLRHGTANLPLAGGPDMLRAIYTKNDENIMKAVAGDCYVQFVEWDENGNVHAESIHQFGASTSVESSTHYDDQAELFSKEIMKLIRP</sequence>
<dbReference type="AlphaFoldDB" id="A0A160VJ14"/>